<evidence type="ECO:0000313" key="3">
    <source>
        <dbReference type="Proteomes" id="UP001327560"/>
    </source>
</evidence>
<reference evidence="2 3" key="1">
    <citation type="submission" date="2023-10" db="EMBL/GenBank/DDBJ databases">
        <title>Chromosome-scale genome assembly provides insights into flower coloration mechanisms of Canna indica.</title>
        <authorList>
            <person name="Li C."/>
        </authorList>
    </citation>
    <scope>NUCLEOTIDE SEQUENCE [LARGE SCALE GENOMIC DNA]</scope>
    <source>
        <tissue evidence="2">Flower</tissue>
    </source>
</reference>
<dbReference type="Proteomes" id="UP001327560">
    <property type="component" value="Chromosome 8"/>
</dbReference>
<dbReference type="EMBL" id="CP136897">
    <property type="protein sequence ID" value="WOL16898.1"/>
    <property type="molecule type" value="Genomic_DNA"/>
</dbReference>
<feature type="region of interest" description="Disordered" evidence="1">
    <location>
        <begin position="1"/>
        <end position="28"/>
    </location>
</feature>
<protein>
    <submittedName>
        <fullName evidence="2">Uncharacterized protein</fullName>
    </submittedName>
</protein>
<evidence type="ECO:0000313" key="2">
    <source>
        <dbReference type="EMBL" id="WOL16898.1"/>
    </source>
</evidence>
<proteinExistence type="predicted"/>
<name>A0AAQ3L1K8_9LILI</name>
<accession>A0AAQ3L1K8</accession>
<keyword evidence="3" id="KW-1185">Reference proteome</keyword>
<evidence type="ECO:0000256" key="1">
    <source>
        <dbReference type="SAM" id="MobiDB-lite"/>
    </source>
</evidence>
<dbReference type="AlphaFoldDB" id="A0AAQ3L1K8"/>
<sequence>MAQTTTRGSHQARIPGWQPRSSRQADRHRLRQQLLPEPSAKARAAALEPGALQQLVAGLAGLAVQQQCVCLCGSNGKDGKHQPADGEPRIDQIEQQEGGLITYKLHGALCSLPQLS</sequence>
<organism evidence="2 3">
    <name type="scientific">Canna indica</name>
    <name type="common">Indian-shot</name>
    <dbReference type="NCBI Taxonomy" id="4628"/>
    <lineage>
        <taxon>Eukaryota</taxon>
        <taxon>Viridiplantae</taxon>
        <taxon>Streptophyta</taxon>
        <taxon>Embryophyta</taxon>
        <taxon>Tracheophyta</taxon>
        <taxon>Spermatophyta</taxon>
        <taxon>Magnoliopsida</taxon>
        <taxon>Liliopsida</taxon>
        <taxon>Zingiberales</taxon>
        <taxon>Cannaceae</taxon>
        <taxon>Canna</taxon>
    </lineage>
</organism>
<gene>
    <name evidence="2" type="ORF">Cni_G25686</name>
</gene>